<gene>
    <name evidence="2" type="ORF">H1R19_18310</name>
</gene>
<name>A0A7D7LUB4_9ACTN</name>
<reference evidence="3" key="1">
    <citation type="submission" date="2020-07" db="EMBL/GenBank/DDBJ databases">
        <title>novel species isolated from the respiratory tract of Marmot.</title>
        <authorList>
            <person name="Zhang G."/>
        </authorList>
    </citation>
    <scope>NUCLEOTIDE SEQUENCE [LARGE SCALE GENOMIC DNA]</scope>
    <source>
        <strain evidence="3">686</strain>
    </source>
</reference>
<dbReference type="GO" id="GO:0004721">
    <property type="term" value="F:phosphoprotein phosphatase activity"/>
    <property type="evidence" value="ECO:0007669"/>
    <property type="project" value="InterPro"/>
</dbReference>
<dbReference type="KEGG" id="gji:H1R19_18310"/>
<dbReference type="Proteomes" id="UP000515663">
    <property type="component" value="Chromosome"/>
</dbReference>
<evidence type="ECO:0000313" key="3">
    <source>
        <dbReference type="Proteomes" id="UP000515663"/>
    </source>
</evidence>
<dbReference type="Gene3D" id="3.90.190.10">
    <property type="entry name" value="Protein tyrosine phosphatase superfamily"/>
    <property type="match status" value="1"/>
</dbReference>
<keyword evidence="3" id="KW-1185">Reference proteome</keyword>
<evidence type="ECO:0000256" key="1">
    <source>
        <dbReference type="ARBA" id="ARBA00009580"/>
    </source>
</evidence>
<comment type="similarity">
    <text evidence="1">Belongs to the protein-tyrosine phosphatase family.</text>
</comment>
<dbReference type="Pfam" id="PF13350">
    <property type="entry name" value="Y_phosphatase3"/>
    <property type="match status" value="1"/>
</dbReference>
<dbReference type="InterPro" id="IPR026893">
    <property type="entry name" value="Tyr/Ser_Pase_IphP-type"/>
</dbReference>
<dbReference type="AlphaFoldDB" id="A0A7D7LUB4"/>
<dbReference type="EMBL" id="CP059491">
    <property type="protein sequence ID" value="QMT00815.1"/>
    <property type="molecule type" value="Genomic_DNA"/>
</dbReference>
<dbReference type="SUPFAM" id="SSF52799">
    <property type="entry name" value="(Phosphotyrosine protein) phosphatases II"/>
    <property type="match status" value="1"/>
</dbReference>
<protein>
    <submittedName>
        <fullName evidence="2">Tyrosine-protein phosphatase</fullName>
    </submittedName>
</protein>
<dbReference type="InterPro" id="IPR029021">
    <property type="entry name" value="Prot-tyrosine_phosphatase-like"/>
</dbReference>
<organism evidence="2 3">
    <name type="scientific">Gordonia jinghuaiqii</name>
    <dbReference type="NCBI Taxonomy" id="2758710"/>
    <lineage>
        <taxon>Bacteria</taxon>
        <taxon>Bacillati</taxon>
        <taxon>Actinomycetota</taxon>
        <taxon>Actinomycetes</taxon>
        <taxon>Mycobacteriales</taxon>
        <taxon>Gordoniaceae</taxon>
        <taxon>Gordonia</taxon>
    </lineage>
</organism>
<dbReference type="PANTHER" id="PTHR31126">
    <property type="entry name" value="TYROSINE-PROTEIN PHOSPHATASE"/>
    <property type="match status" value="1"/>
</dbReference>
<dbReference type="PANTHER" id="PTHR31126:SF1">
    <property type="entry name" value="TYROSINE SPECIFIC PROTEIN PHOSPHATASES DOMAIN-CONTAINING PROTEIN"/>
    <property type="match status" value="1"/>
</dbReference>
<proteinExistence type="inferred from homology"/>
<accession>A0A7D7LUB4</accession>
<dbReference type="RefSeq" id="WP_219849756.1">
    <property type="nucleotide sequence ID" value="NZ_CP059491.1"/>
</dbReference>
<sequence>MSSPTIVLDGVANFRSLGGLPTTDGRRVRDGVLYRTESLAGLTDLGREQLAELRIGSICDLRSPGEVERAPIVWPDGQRPHEIPVATLPDARVAGVDLIRRVLADTAGEYIQEVLLGNAEQMPSAFGESMRGVFDSLEDPQRRPLVVSCVAGKDRTGFVTAVILATLGVEWDAILGDYLLTKEFFTADRLFNSMVVWLDELPDPIITPEELHESSALPEYLEASFDAIRDEFGGFDEFLAGPCGMDARRRNRLKDLLLE</sequence>
<evidence type="ECO:0000313" key="2">
    <source>
        <dbReference type="EMBL" id="QMT00815.1"/>
    </source>
</evidence>